<feature type="transmembrane region" description="Helical" evidence="2">
    <location>
        <begin position="30"/>
        <end position="53"/>
    </location>
</feature>
<comment type="caution">
    <text evidence="3">The sequence shown here is derived from an EMBL/GenBank/DDBJ whole genome shotgun (WGS) entry which is preliminary data.</text>
</comment>
<name>A0A2V3UX24_9SPHN</name>
<keyword evidence="4" id="KW-1185">Reference proteome</keyword>
<keyword evidence="2" id="KW-0812">Transmembrane</keyword>
<evidence type="ECO:0000256" key="2">
    <source>
        <dbReference type="SAM" id="Phobius"/>
    </source>
</evidence>
<feature type="region of interest" description="Disordered" evidence="1">
    <location>
        <begin position="1"/>
        <end position="21"/>
    </location>
</feature>
<reference evidence="3 4" key="1">
    <citation type="submission" date="2018-05" db="EMBL/GenBank/DDBJ databases">
        <title>Genomic Encyclopedia of Type Strains, Phase IV (KMG-IV): sequencing the most valuable type-strain genomes for metagenomic binning, comparative biology and taxonomic classification.</title>
        <authorList>
            <person name="Goeker M."/>
        </authorList>
    </citation>
    <scope>NUCLEOTIDE SEQUENCE [LARGE SCALE GENOMIC DNA]</scope>
    <source>
        <strain evidence="3 4">DSM 3183</strain>
    </source>
</reference>
<proteinExistence type="predicted"/>
<sequence length="125" mass="13734">MDGPSEQPPSEGSGNHQRSERSDGVVAIRLSWLQLCLLTFGFVVLVAGEIAVYDYLSGRTGWPDAYGIECRRRCWPVYLLNSPRLLLNGGVDEIALFAAIWALIIIPALILIPLGKKLRAARRSG</sequence>
<accession>A0A2V3UX24</accession>
<dbReference type="OrthoDB" id="7597277at2"/>
<keyword evidence="2" id="KW-0472">Membrane</keyword>
<dbReference type="EMBL" id="QJJM01000012">
    <property type="protein sequence ID" value="PXW71671.1"/>
    <property type="molecule type" value="Genomic_DNA"/>
</dbReference>
<protein>
    <submittedName>
        <fullName evidence="3">Uncharacterized protein</fullName>
    </submittedName>
</protein>
<dbReference type="Proteomes" id="UP000248014">
    <property type="component" value="Unassembled WGS sequence"/>
</dbReference>
<organism evidence="3 4">
    <name type="scientific">Blastomonas natatoria</name>
    <dbReference type="NCBI Taxonomy" id="34015"/>
    <lineage>
        <taxon>Bacteria</taxon>
        <taxon>Pseudomonadati</taxon>
        <taxon>Pseudomonadota</taxon>
        <taxon>Alphaproteobacteria</taxon>
        <taxon>Sphingomonadales</taxon>
        <taxon>Sphingomonadaceae</taxon>
        <taxon>Blastomonas</taxon>
    </lineage>
</organism>
<feature type="transmembrane region" description="Helical" evidence="2">
    <location>
        <begin position="94"/>
        <end position="114"/>
    </location>
</feature>
<keyword evidence="2" id="KW-1133">Transmembrane helix</keyword>
<gene>
    <name evidence="3" type="ORF">C7451_112115</name>
</gene>
<dbReference type="RefSeq" id="WP_110299798.1">
    <property type="nucleotide sequence ID" value="NZ_QJJM01000012.1"/>
</dbReference>
<evidence type="ECO:0000256" key="1">
    <source>
        <dbReference type="SAM" id="MobiDB-lite"/>
    </source>
</evidence>
<evidence type="ECO:0000313" key="4">
    <source>
        <dbReference type="Proteomes" id="UP000248014"/>
    </source>
</evidence>
<dbReference type="AlphaFoldDB" id="A0A2V3UX24"/>
<evidence type="ECO:0000313" key="3">
    <source>
        <dbReference type="EMBL" id="PXW71671.1"/>
    </source>
</evidence>